<evidence type="ECO:0000313" key="4">
    <source>
        <dbReference type="Proteomes" id="UP000033870"/>
    </source>
</evidence>
<evidence type="ECO:0000313" key="3">
    <source>
        <dbReference type="EMBL" id="KKW42364.1"/>
    </source>
</evidence>
<dbReference type="SUPFAM" id="SSF51735">
    <property type="entry name" value="NAD(P)-binding Rossmann-fold domains"/>
    <property type="match status" value="1"/>
</dbReference>
<dbReference type="PRINTS" id="PR00080">
    <property type="entry name" value="SDRFAMILY"/>
</dbReference>
<dbReference type="GO" id="GO:0016616">
    <property type="term" value="F:oxidoreductase activity, acting on the CH-OH group of donors, NAD or NADP as acceptor"/>
    <property type="evidence" value="ECO:0007669"/>
    <property type="project" value="TreeGrafter"/>
</dbReference>
<dbReference type="CDD" id="cd05233">
    <property type="entry name" value="SDR_c"/>
    <property type="match status" value="1"/>
</dbReference>
<dbReference type="Pfam" id="PF00106">
    <property type="entry name" value="adh_short"/>
    <property type="match status" value="1"/>
</dbReference>
<evidence type="ECO:0000256" key="1">
    <source>
        <dbReference type="ARBA" id="ARBA00006484"/>
    </source>
</evidence>
<organism evidence="3 4">
    <name type="scientific">Candidatus Magasanikbacteria bacterium GW2011_GWA2_56_11</name>
    <dbReference type="NCBI Taxonomy" id="1619044"/>
    <lineage>
        <taxon>Bacteria</taxon>
        <taxon>Candidatus Magasanikiibacteriota</taxon>
    </lineage>
</organism>
<dbReference type="EMBL" id="LCRX01000007">
    <property type="protein sequence ID" value="KKW42364.1"/>
    <property type="molecule type" value="Genomic_DNA"/>
</dbReference>
<dbReference type="Proteomes" id="UP000033870">
    <property type="component" value="Unassembled WGS sequence"/>
</dbReference>
<comment type="similarity">
    <text evidence="1 2">Belongs to the short-chain dehydrogenases/reductases (SDR) family.</text>
</comment>
<comment type="caution">
    <text evidence="3">The sequence shown here is derived from an EMBL/GenBank/DDBJ whole genome shotgun (WGS) entry which is preliminary data.</text>
</comment>
<reference evidence="3 4" key="1">
    <citation type="journal article" date="2015" name="Nature">
        <title>rRNA introns, odd ribosomes, and small enigmatic genomes across a large radiation of phyla.</title>
        <authorList>
            <person name="Brown C.T."/>
            <person name="Hug L.A."/>
            <person name="Thomas B.C."/>
            <person name="Sharon I."/>
            <person name="Castelle C.J."/>
            <person name="Singh A."/>
            <person name="Wilkins M.J."/>
            <person name="Williams K.H."/>
            <person name="Banfield J.F."/>
        </authorList>
    </citation>
    <scope>NUCLEOTIDE SEQUENCE [LARGE SCALE GENOMIC DNA]</scope>
</reference>
<dbReference type="InterPro" id="IPR020904">
    <property type="entry name" value="Sc_DH/Rdtase_CS"/>
</dbReference>
<dbReference type="AlphaFoldDB" id="A0A0G2BA41"/>
<name>A0A0G2BA41_9BACT</name>
<dbReference type="Gene3D" id="3.40.50.720">
    <property type="entry name" value="NAD(P)-binding Rossmann-like Domain"/>
    <property type="match status" value="1"/>
</dbReference>
<dbReference type="PRINTS" id="PR00081">
    <property type="entry name" value="GDHRDH"/>
</dbReference>
<dbReference type="InterPro" id="IPR002347">
    <property type="entry name" value="SDR_fam"/>
</dbReference>
<gene>
    <name evidence="3" type="ORF">UY92_C0007G0003</name>
</gene>
<accession>A0A0G2BA41</accession>
<dbReference type="PROSITE" id="PS00061">
    <property type="entry name" value="ADH_SHORT"/>
    <property type="match status" value="1"/>
</dbReference>
<dbReference type="PANTHER" id="PTHR42760">
    <property type="entry name" value="SHORT-CHAIN DEHYDROGENASES/REDUCTASES FAMILY MEMBER"/>
    <property type="match status" value="1"/>
</dbReference>
<dbReference type="STRING" id="1619044.UY92_C0007G0003"/>
<evidence type="ECO:0000256" key="2">
    <source>
        <dbReference type="RuleBase" id="RU000363"/>
    </source>
</evidence>
<sequence>MKLEGRLAVITGGSGTIGGAIAHFFVREGAQVLLAGRNQAALAAIAAQSPRREAVSLRRVDVGEANEMKEFFDQVADTWGRLDILVTAAGVYGEINPLEAADPIAWQEAFKINVFGTMHAVCFALPLLKKSHEARVITFAGGGEGPLARFSSYASSKGAILRFAETAAAELWPLGITVNAISPGLVNSGFVSDLIAAGPERSGRQKYEEARQQLAGIGGAVSPERAAALAVFLASSEAGALTGKNISAVWDKWEDIPRHLPEIMNSDIYTSRRIKPKDRGYAW</sequence>
<dbReference type="InterPro" id="IPR036291">
    <property type="entry name" value="NAD(P)-bd_dom_sf"/>
</dbReference>
<protein>
    <submittedName>
        <fullName evidence="3">Dehydrogenase</fullName>
    </submittedName>
</protein>
<proteinExistence type="inferred from homology"/>